<dbReference type="AlphaFoldDB" id="A0A6S7JB08"/>
<organism evidence="1 2">
    <name type="scientific">Paramuricea clavata</name>
    <name type="common">Red gorgonian</name>
    <name type="synonym">Violescent sea-whip</name>
    <dbReference type="NCBI Taxonomy" id="317549"/>
    <lineage>
        <taxon>Eukaryota</taxon>
        <taxon>Metazoa</taxon>
        <taxon>Cnidaria</taxon>
        <taxon>Anthozoa</taxon>
        <taxon>Octocorallia</taxon>
        <taxon>Malacalcyonacea</taxon>
        <taxon>Plexauridae</taxon>
        <taxon>Paramuricea</taxon>
    </lineage>
</organism>
<proteinExistence type="predicted"/>
<accession>A0A6S7JB08</accession>
<gene>
    <name evidence="1" type="ORF">PACLA_8A019729</name>
</gene>
<name>A0A6S7JB08_PARCT</name>
<dbReference type="EMBL" id="CACRXK020016088">
    <property type="protein sequence ID" value="CAB4029316.1"/>
    <property type="molecule type" value="Genomic_DNA"/>
</dbReference>
<dbReference type="Proteomes" id="UP001152795">
    <property type="component" value="Unassembled WGS sequence"/>
</dbReference>
<reference evidence="1" key="1">
    <citation type="submission" date="2020-04" db="EMBL/GenBank/DDBJ databases">
        <authorList>
            <person name="Alioto T."/>
            <person name="Alioto T."/>
            <person name="Gomez Garrido J."/>
        </authorList>
    </citation>
    <scope>NUCLEOTIDE SEQUENCE</scope>
    <source>
        <strain evidence="1">A484AB</strain>
    </source>
</reference>
<feature type="non-terminal residue" evidence="1">
    <location>
        <position position="1"/>
    </location>
</feature>
<dbReference type="OrthoDB" id="2143914at2759"/>
<protein>
    <submittedName>
        <fullName evidence="1">Uncharacterized protein</fullName>
    </submittedName>
</protein>
<sequence>MSLMLTAFFDISKWKMIAVSLKHVNIAAIIKSPEYRERTDETYRAQHVPFEVISSESEDEILESTRKKHTPPASVPSDSDFSPDGNVTYQISAIVALNNSANECELFLKPVSNKSLTTIENAQGSPVTQSSTSPKQPDSVLDKTNNSDDYTLTELQPVENNRQFPQDAFQSTLDTADQNANIEPAALTETGMPDDEEEVLLNDEEEVLLSDEEDSEELSEQQRCLKLNRKYQAIIEVQMRKIEKLIIENREQQFRLSQTSSSSLANEEENEHRQLAAYINPYFRVTRKE</sequence>
<evidence type="ECO:0000313" key="2">
    <source>
        <dbReference type="Proteomes" id="UP001152795"/>
    </source>
</evidence>
<comment type="caution">
    <text evidence="1">The sequence shown here is derived from an EMBL/GenBank/DDBJ whole genome shotgun (WGS) entry which is preliminary data.</text>
</comment>
<keyword evidence="2" id="KW-1185">Reference proteome</keyword>
<evidence type="ECO:0000313" key="1">
    <source>
        <dbReference type="EMBL" id="CAB4029316.1"/>
    </source>
</evidence>